<dbReference type="Pfam" id="PF13630">
    <property type="entry name" value="SdpI"/>
    <property type="match status" value="1"/>
</dbReference>
<keyword evidence="1" id="KW-1133">Transmembrane helix</keyword>
<dbReference type="AlphaFoldDB" id="A0A2R4MFM6"/>
<feature type="transmembrane region" description="Helical" evidence="1">
    <location>
        <begin position="183"/>
        <end position="204"/>
    </location>
</feature>
<dbReference type="STRING" id="1122213.GCA_000423365_02576"/>
<protein>
    <submittedName>
        <fullName evidence="2">Immunity protein SdpI</fullName>
    </submittedName>
</protein>
<evidence type="ECO:0000313" key="3">
    <source>
        <dbReference type="Proteomes" id="UP000258927"/>
    </source>
</evidence>
<organism evidence="2 3">
    <name type="scientific">Maritalea myrionectae</name>
    <dbReference type="NCBI Taxonomy" id="454601"/>
    <lineage>
        <taxon>Bacteria</taxon>
        <taxon>Pseudomonadati</taxon>
        <taxon>Pseudomonadota</taxon>
        <taxon>Alphaproteobacteria</taxon>
        <taxon>Hyphomicrobiales</taxon>
        <taxon>Devosiaceae</taxon>
        <taxon>Maritalea</taxon>
    </lineage>
</organism>
<evidence type="ECO:0000313" key="2">
    <source>
        <dbReference type="EMBL" id="AVX04773.1"/>
    </source>
</evidence>
<feature type="transmembrane region" description="Helical" evidence="1">
    <location>
        <begin position="151"/>
        <end position="177"/>
    </location>
</feature>
<feature type="transmembrane region" description="Helical" evidence="1">
    <location>
        <begin position="49"/>
        <end position="73"/>
    </location>
</feature>
<sequence>MTNSRILNRVHTAQIIAICAIAGLGYIMLDPNQPVPIHWNLWGEVDNRWPAKWALLIGPVLSLAFFAGALAIGRREKGSWLAPLTTSMLALFILLEMIMLLTGLGVGLNVPRIITMAIGLLLVVIGNYLPKSQPNNAFGIRYPWTLRNERVWAQTNLFAGWFFMLVGIGCVLFAALLEVAAPFYFAILISGLVAALIIISAYSYQLSKKLKS</sequence>
<accession>A0A2R4MFM6</accession>
<dbReference type="PIRSF" id="PIRSF038959">
    <property type="entry name" value="SdpI"/>
    <property type="match status" value="1"/>
</dbReference>
<dbReference type="PANTHER" id="PTHR37810">
    <property type="entry name" value="IMMUNITY PROTEIN SDPI"/>
    <property type="match status" value="1"/>
</dbReference>
<feature type="transmembrane region" description="Helical" evidence="1">
    <location>
        <begin position="80"/>
        <end position="101"/>
    </location>
</feature>
<keyword evidence="1" id="KW-0812">Transmembrane</keyword>
<dbReference type="GO" id="GO:0009636">
    <property type="term" value="P:response to toxic substance"/>
    <property type="evidence" value="ECO:0007669"/>
    <property type="project" value="TreeGrafter"/>
</dbReference>
<dbReference type="KEGG" id="mmyr:MXMO3_02259"/>
<keyword evidence="1" id="KW-0472">Membrane</keyword>
<reference evidence="2 3" key="1">
    <citation type="submission" date="2017-05" db="EMBL/GenBank/DDBJ databases">
        <title>Genome Analysis of Maritalea myrionectae HL2708#5.</title>
        <authorList>
            <consortium name="Cotde Inc.-PKNU"/>
            <person name="Jang D."/>
            <person name="Oh H.-M."/>
        </authorList>
    </citation>
    <scope>NUCLEOTIDE SEQUENCE [LARGE SCALE GENOMIC DNA]</scope>
    <source>
        <strain evidence="2 3">HL2708#5</strain>
    </source>
</reference>
<dbReference type="RefSeq" id="WP_117395912.1">
    <property type="nucleotide sequence ID" value="NZ_CP021330.1"/>
</dbReference>
<dbReference type="PANTHER" id="PTHR37810:SF5">
    <property type="entry name" value="IMMUNITY PROTEIN SDPI"/>
    <property type="match status" value="1"/>
</dbReference>
<name>A0A2R4MFM6_9HYPH</name>
<dbReference type="InterPro" id="IPR026272">
    <property type="entry name" value="SdpI"/>
</dbReference>
<proteinExistence type="predicted"/>
<dbReference type="EMBL" id="CP021330">
    <property type="protein sequence ID" value="AVX04773.1"/>
    <property type="molecule type" value="Genomic_DNA"/>
</dbReference>
<dbReference type="InterPro" id="IPR025962">
    <property type="entry name" value="SdpI/YhfL"/>
</dbReference>
<evidence type="ECO:0000256" key="1">
    <source>
        <dbReference type="SAM" id="Phobius"/>
    </source>
</evidence>
<feature type="transmembrane region" description="Helical" evidence="1">
    <location>
        <begin position="12"/>
        <end position="29"/>
    </location>
</feature>
<gene>
    <name evidence="2" type="ORF">MXMO3_02259</name>
</gene>
<feature type="transmembrane region" description="Helical" evidence="1">
    <location>
        <begin position="113"/>
        <end position="130"/>
    </location>
</feature>
<keyword evidence="3" id="KW-1185">Reference proteome</keyword>
<dbReference type="Proteomes" id="UP000258927">
    <property type="component" value="Chromosome"/>
</dbReference>